<keyword evidence="4" id="KW-1185">Reference proteome</keyword>
<comment type="caution">
    <text evidence="3">The sequence shown here is derived from an EMBL/GenBank/DDBJ whole genome shotgun (WGS) entry which is preliminary data.</text>
</comment>
<name>A0A927HF69_9RHOB</name>
<evidence type="ECO:0000313" key="4">
    <source>
        <dbReference type="Proteomes" id="UP000635142"/>
    </source>
</evidence>
<dbReference type="CDD" id="cd10150">
    <property type="entry name" value="CobN_like"/>
    <property type="match status" value="1"/>
</dbReference>
<protein>
    <submittedName>
        <fullName evidence="3">Cobaltochelatase subunit CobN</fullName>
        <ecNumber evidence="3">6.6.1.2</ecNumber>
    </submittedName>
</protein>
<gene>
    <name evidence="3" type="primary">cobN</name>
    <name evidence="3" type="ORF">H9Q16_16535</name>
</gene>
<dbReference type="AlphaFoldDB" id="A0A927HF69"/>
<organism evidence="3 4">
    <name type="scientific">Sulfitobacter aestuariivivens</name>
    <dbReference type="NCBI Taxonomy" id="2766981"/>
    <lineage>
        <taxon>Bacteria</taxon>
        <taxon>Pseudomonadati</taxon>
        <taxon>Pseudomonadota</taxon>
        <taxon>Alphaproteobacteria</taxon>
        <taxon>Rhodobacterales</taxon>
        <taxon>Roseobacteraceae</taxon>
        <taxon>Sulfitobacter</taxon>
    </lineage>
</organism>
<feature type="domain" description="CobN/magnesium chelatase" evidence="2">
    <location>
        <begin position="680"/>
        <end position="1071"/>
    </location>
</feature>
<keyword evidence="3" id="KW-0436">Ligase</keyword>
<accession>A0A927HF69</accession>
<sequence length="1081" mass="116572">MHVVFRESHGLEDLDTPYDPGQDPADLVVLSFSDSDLGAFAAGWHRGGGPEGNLPTLRLCNLVALRHPASTDNYIEQTLTGAKGILIRLIGGENYWPYGIMQVQDFARRNDIALAVLPADGREDPALDAHSTLPVSTLRRLSHLCDAGGAVAAQAALAQLALAAGFYAGPVPGAKTIPDCGFYEPGKGVVPFADAQGDVVAITFYRSYLMAADLAPIDALIDALRDKGFAPVALFAPSLKSPAARDFLDKTLAQLNPLAIVNATAFSGRGKDGTSPLDTPDCPVFQVALSTARRKEWDTSERGLSPADLAMHVVLPEVDGRLFTGVVSFKAPEKKDPHLQFSRFSHRADADRITAVVNRIAGWHRLATTPVAQRKLAIVLSTYPGRDDQIAHAVGLDALASAEDLLLTLADAGYAVTPTIGFGKTLPQSTIKWVPANDDMSFLTCLPGTLLQDLETAWGPPEDDPLFKDGAFHFPAIQCGNALIALQPERGSIPDRETDYHDLARVPRYSYVAFYLWLRAQGHHALVHMGAHGTLEWLPGKAVALSDDCWPEALTADMPVIYPFIVNDPGEAAQAKRRIGAVTLGHLPPPMKDSETPTALLHLERLLDEYSTADGLDPARRDRLIDTIRTEAQAAGVEQDLGLTEDASAAEAITRIDRFVCDIKESQYGDGLHIFGTGQGESHGLLTALNGNRVPSGPSGSPYRGRSDVLPTGRNLYSVDPRAVPSKAAHAQGVKLAEELIRRHLQDQGDYPKGLVVDLWGSATMRTAGEEMAMALHLAGLAPKWDDGSERVSGFDILPLTLLNRPRIDVTLRVSGLFRDIFPGLSQLFEAGATALADREEAPDMNPYIARAPRVFGPKPGLYGMNMESHLNDYSDTARAAAGEAWLKGSEWAINAKGEAHQNRAGLEARLHKADGFAHVQDLAESDVLLASDYASHEGGFAAAMAHIGADKPAMYHVDSTRLGAPKARSVPEEIARVVRARAANPDWATGMMRHGFRGAAEVAATLDNLAAFAHLTRDVPGHLFDLYYDATLGREDLVAFMEIENPLALEEMRSRFAALRDAGLWVTRRNSISAQMDAAE</sequence>
<feature type="compositionally biased region" description="Basic and acidic residues" evidence="1">
    <location>
        <begin position="1"/>
        <end position="12"/>
    </location>
</feature>
<dbReference type="InterPro" id="IPR003672">
    <property type="entry name" value="CobN/Mg_chltase"/>
</dbReference>
<evidence type="ECO:0000313" key="3">
    <source>
        <dbReference type="EMBL" id="MBD3665542.1"/>
    </source>
</evidence>
<evidence type="ECO:0000259" key="2">
    <source>
        <dbReference type="Pfam" id="PF02514"/>
    </source>
</evidence>
<dbReference type="PANTHER" id="PTHR44119">
    <property type="entry name" value="MAGNESIUM-CHELATASE SUBUNIT CHLH, CHLOROPLASTIC"/>
    <property type="match status" value="1"/>
</dbReference>
<dbReference type="Proteomes" id="UP000635142">
    <property type="component" value="Unassembled WGS sequence"/>
</dbReference>
<dbReference type="NCBIfam" id="NF008973">
    <property type="entry name" value="PRK12321.1"/>
    <property type="match status" value="1"/>
</dbReference>
<reference evidence="3" key="1">
    <citation type="submission" date="2020-08" db="EMBL/GenBank/DDBJ databases">
        <title>Sulfitobacter aestuariivivens sp. nov., isolated from a tidal flat.</title>
        <authorList>
            <person name="Park S."/>
            <person name="Yoon J.-H."/>
        </authorList>
    </citation>
    <scope>NUCLEOTIDE SEQUENCE</scope>
    <source>
        <strain evidence="3">TSTF-M16</strain>
    </source>
</reference>
<dbReference type="PANTHER" id="PTHR44119:SF4">
    <property type="entry name" value="AEROBIC COBALTOCHELATASE SUBUNIT COBN"/>
    <property type="match status" value="1"/>
</dbReference>
<dbReference type="GO" id="GO:0051116">
    <property type="term" value="F:cobaltochelatase activity"/>
    <property type="evidence" value="ECO:0007669"/>
    <property type="project" value="UniProtKB-EC"/>
</dbReference>
<feature type="region of interest" description="Disordered" evidence="1">
    <location>
        <begin position="1"/>
        <end position="20"/>
    </location>
</feature>
<dbReference type="EMBL" id="JACTAG010000002">
    <property type="protein sequence ID" value="MBD3665542.1"/>
    <property type="molecule type" value="Genomic_DNA"/>
</dbReference>
<dbReference type="Pfam" id="PF02514">
    <property type="entry name" value="CobN-Mg_chel"/>
    <property type="match status" value="2"/>
</dbReference>
<dbReference type="RefSeq" id="WP_191076512.1">
    <property type="nucleotide sequence ID" value="NZ_JACTAG010000002.1"/>
</dbReference>
<feature type="domain" description="CobN/magnesium chelatase" evidence="2">
    <location>
        <begin position="175"/>
        <end position="677"/>
    </location>
</feature>
<proteinExistence type="predicted"/>
<dbReference type="EC" id="6.6.1.2" evidence="3"/>
<evidence type="ECO:0000256" key="1">
    <source>
        <dbReference type="SAM" id="MobiDB-lite"/>
    </source>
</evidence>